<dbReference type="AlphaFoldDB" id="A0A4Z2IYZ4"/>
<feature type="region of interest" description="Disordered" evidence="1">
    <location>
        <begin position="1"/>
        <end position="94"/>
    </location>
</feature>
<protein>
    <submittedName>
        <fullName evidence="2">Uncharacterized protein</fullName>
    </submittedName>
</protein>
<keyword evidence="3" id="KW-1185">Reference proteome</keyword>
<organism evidence="2 3">
    <name type="scientific">Liparis tanakae</name>
    <name type="common">Tanaka's snailfish</name>
    <dbReference type="NCBI Taxonomy" id="230148"/>
    <lineage>
        <taxon>Eukaryota</taxon>
        <taxon>Metazoa</taxon>
        <taxon>Chordata</taxon>
        <taxon>Craniata</taxon>
        <taxon>Vertebrata</taxon>
        <taxon>Euteleostomi</taxon>
        <taxon>Actinopterygii</taxon>
        <taxon>Neopterygii</taxon>
        <taxon>Teleostei</taxon>
        <taxon>Neoteleostei</taxon>
        <taxon>Acanthomorphata</taxon>
        <taxon>Eupercaria</taxon>
        <taxon>Perciformes</taxon>
        <taxon>Cottioidei</taxon>
        <taxon>Cottales</taxon>
        <taxon>Liparidae</taxon>
        <taxon>Liparis</taxon>
    </lineage>
</organism>
<feature type="region of interest" description="Disordered" evidence="1">
    <location>
        <begin position="320"/>
        <end position="345"/>
    </location>
</feature>
<name>A0A4Z2IYZ4_9TELE</name>
<evidence type="ECO:0000256" key="1">
    <source>
        <dbReference type="SAM" id="MobiDB-lite"/>
    </source>
</evidence>
<evidence type="ECO:0000313" key="2">
    <source>
        <dbReference type="EMBL" id="TNN83011.1"/>
    </source>
</evidence>
<proteinExistence type="predicted"/>
<gene>
    <name evidence="2" type="ORF">EYF80_006618</name>
</gene>
<comment type="caution">
    <text evidence="2">The sequence shown here is derived from an EMBL/GenBank/DDBJ whole genome shotgun (WGS) entry which is preliminary data.</text>
</comment>
<feature type="compositionally biased region" description="Basic and acidic residues" evidence="1">
    <location>
        <begin position="52"/>
        <end position="85"/>
    </location>
</feature>
<evidence type="ECO:0000313" key="3">
    <source>
        <dbReference type="Proteomes" id="UP000314294"/>
    </source>
</evidence>
<dbReference type="EMBL" id="SRLO01000035">
    <property type="protein sequence ID" value="TNN83011.1"/>
    <property type="molecule type" value="Genomic_DNA"/>
</dbReference>
<dbReference type="Proteomes" id="UP000314294">
    <property type="component" value="Unassembled WGS sequence"/>
</dbReference>
<accession>A0A4Z2IYZ4</accession>
<reference evidence="2 3" key="1">
    <citation type="submission" date="2019-03" db="EMBL/GenBank/DDBJ databases">
        <title>First draft genome of Liparis tanakae, snailfish: a comprehensive survey of snailfish specific genes.</title>
        <authorList>
            <person name="Kim W."/>
            <person name="Song I."/>
            <person name="Jeong J.-H."/>
            <person name="Kim D."/>
            <person name="Kim S."/>
            <person name="Ryu S."/>
            <person name="Song J.Y."/>
            <person name="Lee S.K."/>
        </authorList>
    </citation>
    <scope>NUCLEOTIDE SEQUENCE [LARGE SCALE GENOMIC DNA]</scope>
    <source>
        <tissue evidence="2">Muscle</tissue>
    </source>
</reference>
<sequence length="429" mass="46187">MADPEETPSVRRQAPVSIRPSVNDGNSLEPLYSPVRYDKARSSQTLVPFGHEGLDTREGKVTGQAREREREVERERERGRERELGKSSGSVSSNISRTDDCVMLCCLRLIGRRLAAGGDSVTIYNLGSPAFAGCKSPVLGEAQSHCGQSEETLRMFTSSAALQADCLSRQSCSQTVCCSATDGVSAYADLQQGEPETCCLRFNRSYHFVKDSSDGPVCSRPAIMRFSYDSMSRIEDDLASLEVGHIKSVLVEKADELYASAAARQGEVRDVSSALTPPWRRCGRCPWGRALLIDAPTDSDNTPVRALSFVRRSAELSSLHSAHEQGHLGTGGRTGSGPNHSAHCAVNQKLPRPLPADLAAFPYAALHTQSSSLTANGATSGSSAAPSPAAALQRAYILTPRCDLRIPRHSQPGCRCAAWPAKHETGPEM</sequence>